<evidence type="ECO:0000256" key="1">
    <source>
        <dbReference type="SAM" id="Phobius"/>
    </source>
</evidence>
<dbReference type="OrthoDB" id="5625445at2"/>
<reference evidence="2 3" key="1">
    <citation type="submission" date="2016-12" db="EMBL/GenBank/DDBJ databases">
        <title>Thioflexothrix psekupsii D3 genome sequencing and assembly.</title>
        <authorList>
            <person name="Fomenkov A."/>
            <person name="Vincze T."/>
            <person name="Grabovich M."/>
            <person name="Anton B.P."/>
            <person name="Dubinina G."/>
            <person name="Orlova M."/>
            <person name="Belousova E."/>
            <person name="Roberts R.J."/>
        </authorList>
    </citation>
    <scope>NUCLEOTIDE SEQUENCE [LARGE SCALE GENOMIC DNA]</scope>
    <source>
        <strain evidence="2">D3</strain>
    </source>
</reference>
<proteinExistence type="predicted"/>
<dbReference type="InterPro" id="IPR012902">
    <property type="entry name" value="N_methyl_site"/>
</dbReference>
<dbReference type="PROSITE" id="PS00409">
    <property type="entry name" value="PROKAR_NTER_METHYL"/>
    <property type="match status" value="1"/>
</dbReference>
<keyword evidence="1" id="KW-1133">Transmembrane helix</keyword>
<sequence>MNAPQIFNKKTITGFTLLEILIALVIVGMALGTIFSLLAGSKRLAFSAAEHLQESLFLRAAINAGQVLEKPEYPEYPNAFRLRVSGEPEDVLEPPERQTQKIQFVLEPFIITDSDSGLRLESLRWKKLTATQ</sequence>
<dbReference type="AlphaFoldDB" id="A0A251XBA7"/>
<accession>A0A251XBA7</accession>
<keyword evidence="1" id="KW-0472">Membrane</keyword>
<keyword evidence="3" id="KW-1185">Reference proteome</keyword>
<protein>
    <recommendedName>
        <fullName evidence="4">Prepilin-type N-terminal cleavage/methylation domain-containing protein</fullName>
    </recommendedName>
</protein>
<organism evidence="2 3">
    <name type="scientific">Thioflexithrix psekupsensis</name>
    <dbReference type="NCBI Taxonomy" id="1570016"/>
    <lineage>
        <taxon>Bacteria</taxon>
        <taxon>Pseudomonadati</taxon>
        <taxon>Pseudomonadota</taxon>
        <taxon>Gammaproteobacteria</taxon>
        <taxon>Thiotrichales</taxon>
        <taxon>Thioflexithrix</taxon>
    </lineage>
</organism>
<dbReference type="Proteomes" id="UP000194798">
    <property type="component" value="Unassembled WGS sequence"/>
</dbReference>
<feature type="transmembrane region" description="Helical" evidence="1">
    <location>
        <begin position="20"/>
        <end position="39"/>
    </location>
</feature>
<name>A0A251XBA7_9GAMM</name>
<dbReference type="NCBIfam" id="TIGR02532">
    <property type="entry name" value="IV_pilin_GFxxxE"/>
    <property type="match status" value="1"/>
</dbReference>
<keyword evidence="1" id="KW-0812">Transmembrane</keyword>
<dbReference type="RefSeq" id="WP_086487322.1">
    <property type="nucleotide sequence ID" value="NZ_MSLT01000006.1"/>
</dbReference>
<evidence type="ECO:0000313" key="3">
    <source>
        <dbReference type="Proteomes" id="UP000194798"/>
    </source>
</evidence>
<evidence type="ECO:0008006" key="4">
    <source>
        <dbReference type="Google" id="ProtNLM"/>
    </source>
</evidence>
<evidence type="ECO:0000313" key="2">
    <source>
        <dbReference type="EMBL" id="OUD15721.1"/>
    </source>
</evidence>
<comment type="caution">
    <text evidence="2">The sequence shown here is derived from an EMBL/GenBank/DDBJ whole genome shotgun (WGS) entry which is preliminary data.</text>
</comment>
<gene>
    <name evidence="2" type="ORF">TPSD3_04200</name>
</gene>
<dbReference type="EMBL" id="MSLT01000006">
    <property type="protein sequence ID" value="OUD15721.1"/>
    <property type="molecule type" value="Genomic_DNA"/>
</dbReference>